<dbReference type="CDD" id="cd04661">
    <property type="entry name" value="NUDIX_MRP_L46"/>
    <property type="match status" value="1"/>
</dbReference>
<evidence type="ECO:0000256" key="8">
    <source>
        <dbReference type="SAM" id="MobiDB-lite"/>
    </source>
</evidence>
<dbReference type="Pfam" id="PF11788">
    <property type="entry name" value="MRP-L46"/>
    <property type="match status" value="1"/>
</dbReference>
<evidence type="ECO:0000256" key="2">
    <source>
        <dbReference type="ARBA" id="ARBA00009070"/>
    </source>
</evidence>
<evidence type="ECO:0000256" key="6">
    <source>
        <dbReference type="ARBA" id="ARBA00023274"/>
    </source>
</evidence>
<evidence type="ECO:0000256" key="7">
    <source>
        <dbReference type="ARBA" id="ARBA00035190"/>
    </source>
</evidence>
<comment type="caution">
    <text evidence="10">The sequence shown here is derived from an EMBL/GenBank/DDBJ whole genome shotgun (WGS) entry which is preliminary data.</text>
</comment>
<keyword evidence="4 10" id="KW-0689">Ribosomal protein</keyword>
<evidence type="ECO:0000256" key="3">
    <source>
        <dbReference type="ARBA" id="ARBA00022946"/>
    </source>
</evidence>
<dbReference type="Gene3D" id="3.90.79.10">
    <property type="entry name" value="Nucleoside Triphosphate Pyrophosphohydrolase"/>
    <property type="match status" value="1"/>
</dbReference>
<evidence type="ECO:0000256" key="1">
    <source>
        <dbReference type="ARBA" id="ARBA00004173"/>
    </source>
</evidence>
<proteinExistence type="inferred from homology"/>
<dbReference type="PANTHER" id="PTHR13124:SF12">
    <property type="entry name" value="LARGE RIBOSOMAL SUBUNIT PROTEIN ML46"/>
    <property type="match status" value="1"/>
</dbReference>
<organism evidence="10 11">
    <name type="scientific">Wickerhamiella sorbophila</name>
    <dbReference type="NCBI Taxonomy" id="45607"/>
    <lineage>
        <taxon>Eukaryota</taxon>
        <taxon>Fungi</taxon>
        <taxon>Dikarya</taxon>
        <taxon>Ascomycota</taxon>
        <taxon>Saccharomycotina</taxon>
        <taxon>Dipodascomycetes</taxon>
        <taxon>Dipodascales</taxon>
        <taxon>Trichomonascaceae</taxon>
        <taxon>Wickerhamiella</taxon>
    </lineage>
</organism>
<dbReference type="GO" id="GO:0003735">
    <property type="term" value="F:structural constituent of ribosome"/>
    <property type="evidence" value="ECO:0007669"/>
    <property type="project" value="InterPro"/>
</dbReference>
<dbReference type="Proteomes" id="UP000238350">
    <property type="component" value="Unassembled WGS sequence"/>
</dbReference>
<comment type="subcellular location">
    <subcellularLocation>
        <location evidence="1">Mitochondrion</location>
    </subcellularLocation>
</comment>
<dbReference type="STRING" id="45607.A0A2T0FCG1"/>
<keyword evidence="3" id="KW-0809">Transit peptide</keyword>
<evidence type="ECO:0000313" key="11">
    <source>
        <dbReference type="Proteomes" id="UP000238350"/>
    </source>
</evidence>
<evidence type="ECO:0000313" key="10">
    <source>
        <dbReference type="EMBL" id="PRT52692.1"/>
    </source>
</evidence>
<name>A0A2T0FCG1_9ASCO</name>
<comment type="similarity">
    <text evidence="2">Belongs to the mitochondrion-specific ribosomal protein mL46 family.</text>
</comment>
<dbReference type="EMBL" id="NDIQ01000001">
    <property type="protein sequence ID" value="PRT52692.1"/>
    <property type="molecule type" value="Genomic_DNA"/>
</dbReference>
<feature type="region of interest" description="Disordered" evidence="8">
    <location>
        <begin position="89"/>
        <end position="121"/>
    </location>
</feature>
<dbReference type="OrthoDB" id="414075at2759"/>
<dbReference type="GO" id="GO:0005762">
    <property type="term" value="C:mitochondrial large ribosomal subunit"/>
    <property type="evidence" value="ECO:0007669"/>
    <property type="project" value="TreeGrafter"/>
</dbReference>
<dbReference type="InterPro" id="IPR021757">
    <property type="entry name" value="Ribosomal_mL46_N"/>
</dbReference>
<protein>
    <recommendedName>
        <fullName evidence="7">Large ribosomal subunit protein mL46</fullName>
    </recommendedName>
</protein>
<accession>A0A2T0FCG1</accession>
<sequence length="236" mass="27223">MPPRPLRAGILLSRNPIVTKEPSAFVKAFYHYQDELERRLMWTFPWYFYFKRGTLSQRKFDSLQKGPMPRHKGVYYPEGIPDVKHNRERRSKQVVNLPSQSGDGEGDKIIPQSRTTQADEKKDVRSLERKLDSTLYLVINNKEWRLPSFEVSEEATSLHEAAEAGLRELGGSNINTWTVSSTPAAVIKGEVPEFVIKSHILHGQFTPKDFDFAWLTKEEIKEKVKPEYFSSVEALL</sequence>
<evidence type="ECO:0000259" key="9">
    <source>
        <dbReference type="Pfam" id="PF11788"/>
    </source>
</evidence>
<evidence type="ECO:0000256" key="5">
    <source>
        <dbReference type="ARBA" id="ARBA00023128"/>
    </source>
</evidence>
<dbReference type="AlphaFoldDB" id="A0A2T0FCG1"/>
<keyword evidence="11" id="KW-1185">Reference proteome</keyword>
<dbReference type="InterPro" id="IPR040008">
    <property type="entry name" value="Ribosomal_mL46"/>
</dbReference>
<dbReference type="RefSeq" id="XP_024662638.1">
    <property type="nucleotide sequence ID" value="XM_024806870.1"/>
</dbReference>
<reference evidence="10 11" key="1">
    <citation type="submission" date="2017-04" db="EMBL/GenBank/DDBJ databases">
        <title>Genome sequencing of [Candida] sorbophila.</title>
        <authorList>
            <person name="Ahn J.O."/>
        </authorList>
    </citation>
    <scope>NUCLEOTIDE SEQUENCE [LARGE SCALE GENOMIC DNA]</scope>
    <source>
        <strain evidence="10 11">DS02</strain>
    </source>
</reference>
<feature type="compositionally biased region" description="Polar residues" evidence="8">
    <location>
        <begin position="93"/>
        <end position="102"/>
    </location>
</feature>
<dbReference type="GeneID" id="36514061"/>
<evidence type="ECO:0000256" key="4">
    <source>
        <dbReference type="ARBA" id="ARBA00022980"/>
    </source>
</evidence>
<dbReference type="InterPro" id="IPR033650">
    <property type="entry name" value="Ribosomal_mL46_NUDIX"/>
</dbReference>
<dbReference type="PANTHER" id="PTHR13124">
    <property type="entry name" value="39S RIBOSOMAL PROTEIN L46, MITOCHONDRIAL PRECURSOR-RELATED"/>
    <property type="match status" value="1"/>
</dbReference>
<keyword evidence="5" id="KW-0496">Mitochondrion</keyword>
<feature type="domain" description="Large ribosomal subunit protein mL46 N-terminal" evidence="9">
    <location>
        <begin position="6"/>
        <end position="119"/>
    </location>
</feature>
<gene>
    <name evidence="10" type="ORF">B9G98_00312</name>
</gene>
<keyword evidence="6" id="KW-0687">Ribonucleoprotein</keyword>